<dbReference type="Pfam" id="PF01381">
    <property type="entry name" value="HTH_3"/>
    <property type="match status" value="1"/>
</dbReference>
<proteinExistence type="predicted"/>
<dbReference type="InterPro" id="IPR001387">
    <property type="entry name" value="Cro/C1-type_HTH"/>
</dbReference>
<reference evidence="3" key="1">
    <citation type="submission" date="2017-11" db="EMBL/GenBank/DDBJ databases">
        <authorList>
            <person name="Kuznetsova I."/>
            <person name="Sazanova A."/>
            <person name="Chirak E."/>
            <person name="Safronova V."/>
            <person name="Willems A."/>
        </authorList>
    </citation>
    <scope>NUCLEOTIDE SEQUENCE [LARGE SCALE GENOMIC DNA]</scope>
    <source>
        <strain evidence="3">PEPV15</strain>
    </source>
</reference>
<dbReference type="EMBL" id="PGGN01000004">
    <property type="protein sequence ID" value="PSH56070.1"/>
    <property type="molecule type" value="Genomic_DNA"/>
</dbReference>
<comment type="caution">
    <text evidence="2">The sequence shown here is derived from an EMBL/GenBank/DDBJ whole genome shotgun (WGS) entry which is preliminary data.</text>
</comment>
<gene>
    <name evidence="2" type="ORF">CU100_20845</name>
</gene>
<feature type="domain" description="HTH cro/C1-type" evidence="1">
    <location>
        <begin position="25"/>
        <end position="78"/>
    </location>
</feature>
<keyword evidence="3" id="KW-1185">Reference proteome</keyword>
<dbReference type="Proteomes" id="UP000241158">
    <property type="component" value="Unassembled WGS sequence"/>
</dbReference>
<name>A0A2P7APD1_9HYPH</name>
<dbReference type="InterPro" id="IPR010982">
    <property type="entry name" value="Lambda_DNA-bd_dom_sf"/>
</dbReference>
<dbReference type="AlphaFoldDB" id="A0A2P7APD1"/>
<dbReference type="SMART" id="SM00530">
    <property type="entry name" value="HTH_XRE"/>
    <property type="match status" value="1"/>
</dbReference>
<dbReference type="PROSITE" id="PS50943">
    <property type="entry name" value="HTH_CROC1"/>
    <property type="match status" value="1"/>
</dbReference>
<dbReference type="CDD" id="cd00093">
    <property type="entry name" value="HTH_XRE"/>
    <property type="match status" value="1"/>
</dbReference>
<dbReference type="RefSeq" id="WP_106718495.1">
    <property type="nucleotide sequence ID" value="NZ_JACHXT010000001.1"/>
</dbReference>
<evidence type="ECO:0000259" key="1">
    <source>
        <dbReference type="PROSITE" id="PS50943"/>
    </source>
</evidence>
<protein>
    <submittedName>
        <fullName evidence="2">XRE family transcriptional regulator</fullName>
    </submittedName>
</protein>
<evidence type="ECO:0000313" key="2">
    <source>
        <dbReference type="EMBL" id="PSH56070.1"/>
    </source>
</evidence>
<dbReference type="SUPFAM" id="SSF47413">
    <property type="entry name" value="lambda repressor-like DNA-binding domains"/>
    <property type="match status" value="1"/>
</dbReference>
<sequence>MNKTAGDYSLPENISMALANGTNIVRAFREQFGYSIEDLAVACGLTSLEIETIESGQNTDPHKLERIAHALGLPSNAMIPEEPNRLSA</sequence>
<dbReference type="OrthoDB" id="8116852at2"/>
<evidence type="ECO:0000313" key="3">
    <source>
        <dbReference type="Proteomes" id="UP000241158"/>
    </source>
</evidence>
<organism evidence="2 3">
    <name type="scientific">Phyllobacterium endophyticum</name>
    <dbReference type="NCBI Taxonomy" id="1149773"/>
    <lineage>
        <taxon>Bacteria</taxon>
        <taxon>Pseudomonadati</taxon>
        <taxon>Pseudomonadota</taxon>
        <taxon>Alphaproteobacteria</taxon>
        <taxon>Hyphomicrobiales</taxon>
        <taxon>Phyllobacteriaceae</taxon>
        <taxon>Phyllobacterium</taxon>
    </lineage>
</organism>
<dbReference type="GO" id="GO:0003677">
    <property type="term" value="F:DNA binding"/>
    <property type="evidence" value="ECO:0007669"/>
    <property type="project" value="InterPro"/>
</dbReference>
<accession>A0A2P7APD1</accession>
<dbReference type="Gene3D" id="1.10.260.40">
    <property type="entry name" value="lambda repressor-like DNA-binding domains"/>
    <property type="match status" value="1"/>
</dbReference>